<evidence type="ECO:0000256" key="1">
    <source>
        <dbReference type="SAM" id="MobiDB-lite"/>
    </source>
</evidence>
<keyword evidence="3" id="KW-1185">Reference proteome</keyword>
<reference evidence="2 3" key="1">
    <citation type="submission" date="2018-02" db="EMBL/GenBank/DDBJ databases">
        <title>The genomes of Aspergillus section Nigri reveals drivers in fungal speciation.</title>
        <authorList>
            <consortium name="DOE Joint Genome Institute"/>
            <person name="Vesth T.C."/>
            <person name="Nybo J."/>
            <person name="Theobald S."/>
            <person name="Brandl J."/>
            <person name="Frisvad J.C."/>
            <person name="Nielsen K.F."/>
            <person name="Lyhne E.K."/>
            <person name="Kogle M.E."/>
            <person name="Kuo A."/>
            <person name="Riley R."/>
            <person name="Clum A."/>
            <person name="Nolan M."/>
            <person name="Lipzen A."/>
            <person name="Salamov A."/>
            <person name="Henrissat B."/>
            <person name="Wiebenga A."/>
            <person name="De vries R.P."/>
            <person name="Grigoriev I.V."/>
            <person name="Mortensen U.H."/>
            <person name="Andersen M.R."/>
            <person name="Baker S.E."/>
        </authorList>
    </citation>
    <scope>NUCLEOTIDE SEQUENCE [LARGE SCALE GENOMIC DNA]</scope>
    <source>
        <strain evidence="2 3">CBS 121057</strain>
    </source>
</reference>
<gene>
    <name evidence="2" type="ORF">BO78DRAFT_423119</name>
</gene>
<organism evidence="2 3">
    <name type="scientific">Aspergillus sclerotiicarbonarius (strain CBS 121057 / IBT 28362)</name>
    <dbReference type="NCBI Taxonomy" id="1448318"/>
    <lineage>
        <taxon>Eukaryota</taxon>
        <taxon>Fungi</taxon>
        <taxon>Dikarya</taxon>
        <taxon>Ascomycota</taxon>
        <taxon>Pezizomycotina</taxon>
        <taxon>Eurotiomycetes</taxon>
        <taxon>Eurotiomycetidae</taxon>
        <taxon>Eurotiales</taxon>
        <taxon>Aspergillaceae</taxon>
        <taxon>Aspergillus</taxon>
        <taxon>Aspergillus subgen. Circumdati</taxon>
    </lineage>
</organism>
<accession>A0A319EDK5</accession>
<feature type="compositionally biased region" description="Low complexity" evidence="1">
    <location>
        <begin position="8"/>
        <end position="27"/>
    </location>
</feature>
<feature type="region of interest" description="Disordered" evidence="1">
    <location>
        <begin position="70"/>
        <end position="91"/>
    </location>
</feature>
<protein>
    <submittedName>
        <fullName evidence="2">Uncharacterized protein</fullName>
    </submittedName>
</protein>
<name>A0A319EDK5_ASPSB</name>
<dbReference type="VEuPathDB" id="FungiDB:BO78DRAFT_423119"/>
<dbReference type="EMBL" id="KZ826405">
    <property type="protein sequence ID" value="PYI01884.1"/>
    <property type="molecule type" value="Genomic_DNA"/>
</dbReference>
<feature type="region of interest" description="Disordered" evidence="1">
    <location>
        <begin position="1"/>
        <end position="45"/>
    </location>
</feature>
<dbReference type="Proteomes" id="UP000248423">
    <property type="component" value="Unassembled WGS sequence"/>
</dbReference>
<evidence type="ECO:0000313" key="2">
    <source>
        <dbReference type="EMBL" id="PYI01884.1"/>
    </source>
</evidence>
<dbReference type="AlphaFoldDB" id="A0A319EDK5"/>
<proteinExistence type="predicted"/>
<feature type="compositionally biased region" description="Low complexity" evidence="1">
    <location>
        <begin position="70"/>
        <end position="81"/>
    </location>
</feature>
<sequence>MSSPNYPTIPNTPALTTPPTLLLNSPSKTKHTCCSPPPPTTVPSRQYALANPSTNVLTFSTSFTTTCTTTTRLSSPSSSPDPCIPPSIPTSAPVPGLSRISRYPSRIFSSVCAINSAKVSDKEQGHPMTKVRVVIAD</sequence>
<evidence type="ECO:0000313" key="3">
    <source>
        <dbReference type="Proteomes" id="UP000248423"/>
    </source>
</evidence>